<accession>A0AAV4XW27</accession>
<organism evidence="1 2">
    <name type="scientific">Caerostris extrusa</name>
    <name type="common">Bark spider</name>
    <name type="synonym">Caerostris bankana</name>
    <dbReference type="NCBI Taxonomy" id="172846"/>
    <lineage>
        <taxon>Eukaryota</taxon>
        <taxon>Metazoa</taxon>
        <taxon>Ecdysozoa</taxon>
        <taxon>Arthropoda</taxon>
        <taxon>Chelicerata</taxon>
        <taxon>Arachnida</taxon>
        <taxon>Araneae</taxon>
        <taxon>Araneomorphae</taxon>
        <taxon>Entelegynae</taxon>
        <taxon>Araneoidea</taxon>
        <taxon>Araneidae</taxon>
        <taxon>Caerostris</taxon>
    </lineage>
</organism>
<dbReference type="AlphaFoldDB" id="A0AAV4XW27"/>
<keyword evidence="2" id="KW-1185">Reference proteome</keyword>
<dbReference type="Proteomes" id="UP001054945">
    <property type="component" value="Unassembled WGS sequence"/>
</dbReference>
<sequence length="77" mass="8490">MQCWLGASRVQANCCSQQGQKQPMVRLTKAGRSRPLASSKLKLTTQKMTMLQASVTSQAECLEVGWCGDLYETTTSF</sequence>
<proteinExistence type="predicted"/>
<reference evidence="1 2" key="1">
    <citation type="submission" date="2021-06" db="EMBL/GenBank/DDBJ databases">
        <title>Caerostris extrusa draft genome.</title>
        <authorList>
            <person name="Kono N."/>
            <person name="Arakawa K."/>
        </authorList>
    </citation>
    <scope>NUCLEOTIDE SEQUENCE [LARGE SCALE GENOMIC DNA]</scope>
</reference>
<evidence type="ECO:0000313" key="2">
    <source>
        <dbReference type="Proteomes" id="UP001054945"/>
    </source>
</evidence>
<gene>
    <name evidence="1" type="ORF">CEXT_791571</name>
</gene>
<evidence type="ECO:0000313" key="1">
    <source>
        <dbReference type="EMBL" id="GIY98074.1"/>
    </source>
</evidence>
<name>A0AAV4XW27_CAEEX</name>
<comment type="caution">
    <text evidence="1">The sequence shown here is derived from an EMBL/GenBank/DDBJ whole genome shotgun (WGS) entry which is preliminary data.</text>
</comment>
<protein>
    <submittedName>
        <fullName evidence="1">Uncharacterized protein</fullName>
    </submittedName>
</protein>
<dbReference type="EMBL" id="BPLR01000877">
    <property type="protein sequence ID" value="GIY98074.1"/>
    <property type="molecule type" value="Genomic_DNA"/>
</dbReference>